<comment type="caution">
    <text evidence="1">The sequence shown here is derived from an EMBL/GenBank/DDBJ whole genome shotgun (WGS) entry which is preliminary data.</text>
</comment>
<keyword evidence="2" id="KW-1185">Reference proteome</keyword>
<protein>
    <submittedName>
        <fullName evidence="1">Uncharacterized protein</fullName>
    </submittedName>
</protein>
<reference evidence="1 2" key="1">
    <citation type="journal article" date="2020" name="Cell">
        <title>Large-Scale Comparative Analyses of Tick Genomes Elucidate Their Genetic Diversity and Vector Capacities.</title>
        <authorList>
            <consortium name="Tick Genome and Microbiome Consortium (TIGMIC)"/>
            <person name="Jia N."/>
            <person name="Wang J."/>
            <person name="Shi W."/>
            <person name="Du L."/>
            <person name="Sun Y."/>
            <person name="Zhan W."/>
            <person name="Jiang J.F."/>
            <person name="Wang Q."/>
            <person name="Zhang B."/>
            <person name="Ji P."/>
            <person name="Bell-Sakyi L."/>
            <person name="Cui X.M."/>
            <person name="Yuan T.T."/>
            <person name="Jiang B.G."/>
            <person name="Yang W.F."/>
            <person name="Lam T.T."/>
            <person name="Chang Q.C."/>
            <person name="Ding S.J."/>
            <person name="Wang X.J."/>
            <person name="Zhu J.G."/>
            <person name="Ruan X.D."/>
            <person name="Zhao L."/>
            <person name="Wei J.T."/>
            <person name="Ye R.Z."/>
            <person name="Que T.C."/>
            <person name="Du C.H."/>
            <person name="Zhou Y.H."/>
            <person name="Cheng J.X."/>
            <person name="Dai P.F."/>
            <person name="Guo W.B."/>
            <person name="Han X.H."/>
            <person name="Huang E.J."/>
            <person name="Li L.F."/>
            <person name="Wei W."/>
            <person name="Gao Y.C."/>
            <person name="Liu J.Z."/>
            <person name="Shao H.Z."/>
            <person name="Wang X."/>
            <person name="Wang C.C."/>
            <person name="Yang T.C."/>
            <person name="Huo Q.B."/>
            <person name="Li W."/>
            <person name="Chen H.Y."/>
            <person name="Chen S.E."/>
            <person name="Zhou L.G."/>
            <person name="Ni X.B."/>
            <person name="Tian J.H."/>
            <person name="Sheng Y."/>
            <person name="Liu T."/>
            <person name="Pan Y.S."/>
            <person name="Xia L.Y."/>
            <person name="Li J."/>
            <person name="Zhao F."/>
            <person name="Cao W.C."/>
        </authorList>
    </citation>
    <scope>NUCLEOTIDE SEQUENCE [LARGE SCALE GENOMIC DNA]</scope>
    <source>
        <strain evidence="1">Iper-2018</strain>
    </source>
</reference>
<gene>
    <name evidence="1" type="ORF">HPB47_016422</name>
</gene>
<evidence type="ECO:0000313" key="2">
    <source>
        <dbReference type="Proteomes" id="UP000805193"/>
    </source>
</evidence>
<evidence type="ECO:0000313" key="1">
    <source>
        <dbReference type="EMBL" id="KAG0440055.1"/>
    </source>
</evidence>
<organism evidence="1 2">
    <name type="scientific">Ixodes persulcatus</name>
    <name type="common">Taiga tick</name>
    <dbReference type="NCBI Taxonomy" id="34615"/>
    <lineage>
        <taxon>Eukaryota</taxon>
        <taxon>Metazoa</taxon>
        <taxon>Ecdysozoa</taxon>
        <taxon>Arthropoda</taxon>
        <taxon>Chelicerata</taxon>
        <taxon>Arachnida</taxon>
        <taxon>Acari</taxon>
        <taxon>Parasitiformes</taxon>
        <taxon>Ixodida</taxon>
        <taxon>Ixodoidea</taxon>
        <taxon>Ixodidae</taxon>
        <taxon>Ixodinae</taxon>
        <taxon>Ixodes</taxon>
    </lineage>
</organism>
<accession>A0AC60QQY7</accession>
<name>A0AC60QQY7_IXOPE</name>
<proteinExistence type="predicted"/>
<dbReference type="Proteomes" id="UP000805193">
    <property type="component" value="Unassembled WGS sequence"/>
</dbReference>
<dbReference type="EMBL" id="JABSTQ010005130">
    <property type="protein sequence ID" value="KAG0440055.1"/>
    <property type="molecule type" value="Genomic_DNA"/>
</dbReference>
<sequence length="219" mass="23631">MALPWVDHMKLWPKIQRSSFDVIYGLKSAKAEFPQFDSDRALQEHFKCSGIKNIEGTILASVMDARLKSPPRQVETNGSRSEPLVSNPVCTLNQFTLVHELWAGQGHLPGGWGRNGGDAPARRAFPRRCGWSSEVPVIASPPKKPPTIASTPPSSGSAHKDALPRRRLSLPGSSCDTVRSHGAPNSTTGGRVFDLDCNDFPALADSTTPRADVPTPQGS</sequence>